<dbReference type="CDD" id="cd03137">
    <property type="entry name" value="GATase1_AraC_1"/>
    <property type="match status" value="1"/>
</dbReference>
<gene>
    <name evidence="4" type="ORF">BON30_28855</name>
</gene>
<dbReference type="InterPro" id="IPR018060">
    <property type="entry name" value="HTH_AraC"/>
</dbReference>
<comment type="caution">
    <text evidence="4">The sequence shown here is derived from an EMBL/GenBank/DDBJ whole genome shotgun (WGS) entry which is preliminary data.</text>
</comment>
<reference evidence="4 5" key="2">
    <citation type="submission" date="2016-12" db="EMBL/GenBank/DDBJ databases">
        <title>Draft Genome Sequence of Cystobacter ferrugineus Strain Cbfe23.</title>
        <authorList>
            <person name="Akbar S."/>
            <person name="Dowd S.E."/>
            <person name="Stevens D.C."/>
        </authorList>
    </citation>
    <scope>NUCLEOTIDE SEQUENCE [LARGE SCALE GENOMIC DNA]</scope>
    <source>
        <strain evidence="4 5">Cbfe23</strain>
    </source>
</reference>
<dbReference type="SUPFAM" id="SSF52317">
    <property type="entry name" value="Class I glutamine amidotransferase-like"/>
    <property type="match status" value="1"/>
</dbReference>
<sequence>MPREVALVAMPNVQLLDVSGPLDVFAEANAQARAPAYRLRVLSARPGPVRSSSGVRLMHDGVVTETAPEGIDTLLVAGSPHAPDEVPDPRVVRWLRAAAAASRRYGSVCTGAFVLAQAGLLDGKRVTTHWAVAGRLVEQFPTITVDADAIHVRDGKVWTAAGVTAGMDLSLALVEKDLGRETARKVASQLVMFFKRPGGQTQFSSKGVAVPVGRSALQEVQRYVAAHPAEDHRVELLADRMGLSARHFARLFRKEVGLTPAEWVEQIRIAAARTMLESGQWAPKEVAGKCGFHDVDTLRRAFLRRVGISPSEYRKHYAGTARQAP</sequence>
<reference evidence="5" key="1">
    <citation type="submission" date="2016-11" db="EMBL/GenBank/DDBJ databases">
        <authorList>
            <person name="Shukria A."/>
            <person name="Stevens D.C."/>
        </authorList>
    </citation>
    <scope>NUCLEOTIDE SEQUENCE [LARGE SCALE GENOMIC DNA]</scope>
    <source>
        <strain evidence="5">Cbfe23</strain>
    </source>
</reference>
<feature type="domain" description="HTH araC/xylS-type" evidence="3">
    <location>
        <begin position="218"/>
        <end position="316"/>
    </location>
</feature>
<dbReference type="Proteomes" id="UP000182229">
    <property type="component" value="Unassembled WGS sequence"/>
</dbReference>
<dbReference type="PROSITE" id="PS01124">
    <property type="entry name" value="HTH_ARAC_FAMILY_2"/>
    <property type="match status" value="1"/>
</dbReference>
<name>A0A1L9B4Y3_9BACT</name>
<dbReference type="STRING" id="83449.BON30_28855"/>
<dbReference type="Gene3D" id="1.10.10.60">
    <property type="entry name" value="Homeodomain-like"/>
    <property type="match status" value="1"/>
</dbReference>
<keyword evidence="5" id="KW-1185">Reference proteome</keyword>
<dbReference type="InterPro" id="IPR009057">
    <property type="entry name" value="Homeodomain-like_sf"/>
</dbReference>
<evidence type="ECO:0000313" key="5">
    <source>
        <dbReference type="Proteomes" id="UP000182229"/>
    </source>
</evidence>
<dbReference type="Pfam" id="PF12833">
    <property type="entry name" value="HTH_18"/>
    <property type="match status" value="1"/>
</dbReference>
<dbReference type="InterPro" id="IPR002818">
    <property type="entry name" value="DJ-1/PfpI"/>
</dbReference>
<keyword evidence="2" id="KW-0804">Transcription</keyword>
<dbReference type="SMART" id="SM00342">
    <property type="entry name" value="HTH_ARAC"/>
    <property type="match status" value="1"/>
</dbReference>
<protein>
    <submittedName>
        <fullName evidence="4">AraC family transcriptional regulator</fullName>
    </submittedName>
</protein>
<evidence type="ECO:0000256" key="1">
    <source>
        <dbReference type="ARBA" id="ARBA00023015"/>
    </source>
</evidence>
<dbReference type="AlphaFoldDB" id="A0A1L9B4Y3"/>
<organism evidence="4 5">
    <name type="scientific">Cystobacter ferrugineus</name>
    <dbReference type="NCBI Taxonomy" id="83449"/>
    <lineage>
        <taxon>Bacteria</taxon>
        <taxon>Pseudomonadati</taxon>
        <taxon>Myxococcota</taxon>
        <taxon>Myxococcia</taxon>
        <taxon>Myxococcales</taxon>
        <taxon>Cystobacterineae</taxon>
        <taxon>Archangiaceae</taxon>
        <taxon>Cystobacter</taxon>
    </lineage>
</organism>
<dbReference type="RefSeq" id="WP_071901647.1">
    <property type="nucleotide sequence ID" value="NZ_MPIN01000008.1"/>
</dbReference>
<dbReference type="InterPro" id="IPR052158">
    <property type="entry name" value="INH-QAR"/>
</dbReference>
<keyword evidence="1" id="KW-0805">Transcription regulation</keyword>
<dbReference type="InterPro" id="IPR029062">
    <property type="entry name" value="Class_I_gatase-like"/>
</dbReference>
<dbReference type="Pfam" id="PF01965">
    <property type="entry name" value="DJ-1_PfpI"/>
    <property type="match status" value="1"/>
</dbReference>
<dbReference type="PANTHER" id="PTHR43130">
    <property type="entry name" value="ARAC-FAMILY TRANSCRIPTIONAL REGULATOR"/>
    <property type="match status" value="1"/>
</dbReference>
<dbReference type="GO" id="GO:0043565">
    <property type="term" value="F:sequence-specific DNA binding"/>
    <property type="evidence" value="ECO:0007669"/>
    <property type="project" value="InterPro"/>
</dbReference>
<evidence type="ECO:0000259" key="3">
    <source>
        <dbReference type="PROSITE" id="PS01124"/>
    </source>
</evidence>
<accession>A0A1L9B4Y3</accession>
<dbReference type="OrthoDB" id="9798003at2"/>
<evidence type="ECO:0000313" key="4">
    <source>
        <dbReference type="EMBL" id="OJH37311.1"/>
    </source>
</evidence>
<evidence type="ECO:0000256" key="2">
    <source>
        <dbReference type="ARBA" id="ARBA00023163"/>
    </source>
</evidence>
<dbReference type="PANTHER" id="PTHR43130:SF3">
    <property type="entry name" value="HTH-TYPE TRANSCRIPTIONAL REGULATOR RV1931C"/>
    <property type="match status" value="1"/>
</dbReference>
<dbReference type="Gene3D" id="3.40.50.880">
    <property type="match status" value="1"/>
</dbReference>
<dbReference type="EMBL" id="MPIN01000008">
    <property type="protein sequence ID" value="OJH37311.1"/>
    <property type="molecule type" value="Genomic_DNA"/>
</dbReference>
<dbReference type="GO" id="GO:0003700">
    <property type="term" value="F:DNA-binding transcription factor activity"/>
    <property type="evidence" value="ECO:0007669"/>
    <property type="project" value="InterPro"/>
</dbReference>
<dbReference type="SUPFAM" id="SSF46689">
    <property type="entry name" value="Homeodomain-like"/>
    <property type="match status" value="2"/>
</dbReference>
<proteinExistence type="predicted"/>